<feature type="transmembrane region" description="Helical" evidence="2">
    <location>
        <begin position="6"/>
        <end position="25"/>
    </location>
</feature>
<dbReference type="Pfam" id="PF14258">
    <property type="entry name" value="DUF4350"/>
    <property type="match status" value="1"/>
</dbReference>
<keyword evidence="5" id="KW-1185">Reference proteome</keyword>
<feature type="compositionally biased region" description="Basic and acidic residues" evidence="1">
    <location>
        <begin position="159"/>
        <end position="172"/>
    </location>
</feature>
<evidence type="ECO:0000256" key="1">
    <source>
        <dbReference type="SAM" id="MobiDB-lite"/>
    </source>
</evidence>
<evidence type="ECO:0000256" key="2">
    <source>
        <dbReference type="SAM" id="Phobius"/>
    </source>
</evidence>
<keyword evidence="2" id="KW-0812">Transmembrane</keyword>
<gene>
    <name evidence="4" type="ORF">DFR28_10834</name>
</gene>
<evidence type="ECO:0000313" key="5">
    <source>
        <dbReference type="Proteomes" id="UP000253083"/>
    </source>
</evidence>
<name>A0A395JF06_9GAMM</name>
<feature type="compositionally biased region" description="Polar residues" evidence="1">
    <location>
        <begin position="174"/>
        <end position="199"/>
    </location>
</feature>
<protein>
    <recommendedName>
        <fullName evidence="3">DUF4350 domain-containing protein</fullName>
    </recommendedName>
</protein>
<feature type="transmembrane region" description="Helical" evidence="2">
    <location>
        <begin position="349"/>
        <end position="366"/>
    </location>
</feature>
<accession>A0A395JF06</accession>
<feature type="domain" description="DUF4350" evidence="3">
    <location>
        <begin position="39"/>
        <end position="324"/>
    </location>
</feature>
<feature type="region of interest" description="Disordered" evidence="1">
    <location>
        <begin position="159"/>
        <end position="201"/>
    </location>
</feature>
<reference evidence="4 5" key="1">
    <citation type="submission" date="2018-06" db="EMBL/GenBank/DDBJ databases">
        <title>Genomic Encyclopedia of Type Strains, Phase IV (KMG-IV): sequencing the most valuable type-strain genomes for metagenomic binning, comparative biology and taxonomic classification.</title>
        <authorList>
            <person name="Goeker M."/>
        </authorList>
    </citation>
    <scope>NUCLEOTIDE SEQUENCE [LARGE SCALE GENOMIC DNA]</scope>
    <source>
        <strain evidence="4 5">DSM 24032</strain>
    </source>
</reference>
<evidence type="ECO:0000259" key="3">
    <source>
        <dbReference type="Pfam" id="PF14258"/>
    </source>
</evidence>
<dbReference type="Proteomes" id="UP000253083">
    <property type="component" value="Unassembled WGS sequence"/>
</dbReference>
<dbReference type="AlphaFoldDB" id="A0A395JF06"/>
<sequence>MQARIVWIVSILVLAAAVGGFYLMYEKVEEEIWIGESAEAKRNPFLAAQRFLSERGVSVVETTSELRFSTLPTDEMVILSEVDSMLVSASQIDAAVDWVQRGGSLIVGVGAEVTGYDSLLRRVELLPQEELFSLDDVIDETVEELSASERMREVNRKLKEEQQANAEKDARAANDSNETGENSSEQAQVADQETSTNSRAKAGSEFNRQLFKLLNVELDYEYYPVFLNEQVGQIYLAVLDEITFVHPEIDVDAYDDAIADNDSLSDTESELIDYQILTSISDENGVRLIQFELGEGTFTAISSSDLWTNEHIGLGDHAYFLSYMVPSGSTLHFFYNVDVPSLGTMLTRYFLEFILLSLLILGLWLWRHGLRVQRIQAVDESRRRSFAEHLSASAKYLVTHKQWDALLTSLQEDIELQMRAYDSGFSRLDVQAQTDLLARQSQLPSEQIERWIAYCNQLNNQDELFAALKLGHLIRKRL</sequence>
<proteinExistence type="predicted"/>
<dbReference type="InParanoid" id="A0A395JF06"/>
<dbReference type="OrthoDB" id="6638317at2"/>
<organism evidence="4 5">
    <name type="scientific">Arenicella xantha</name>
    <dbReference type="NCBI Taxonomy" id="644221"/>
    <lineage>
        <taxon>Bacteria</taxon>
        <taxon>Pseudomonadati</taxon>
        <taxon>Pseudomonadota</taxon>
        <taxon>Gammaproteobacteria</taxon>
        <taxon>Arenicellales</taxon>
        <taxon>Arenicellaceae</taxon>
        <taxon>Arenicella</taxon>
    </lineage>
</organism>
<dbReference type="InterPro" id="IPR025646">
    <property type="entry name" value="DUF4350"/>
</dbReference>
<dbReference type="EMBL" id="QNRT01000008">
    <property type="protein sequence ID" value="RBP48305.1"/>
    <property type="molecule type" value="Genomic_DNA"/>
</dbReference>
<comment type="caution">
    <text evidence="4">The sequence shown here is derived from an EMBL/GenBank/DDBJ whole genome shotgun (WGS) entry which is preliminary data.</text>
</comment>
<dbReference type="RefSeq" id="WP_147251057.1">
    <property type="nucleotide sequence ID" value="NZ_QNRT01000008.1"/>
</dbReference>
<keyword evidence="2" id="KW-0472">Membrane</keyword>
<evidence type="ECO:0000313" key="4">
    <source>
        <dbReference type="EMBL" id="RBP48305.1"/>
    </source>
</evidence>
<keyword evidence="2" id="KW-1133">Transmembrane helix</keyword>